<dbReference type="Gene3D" id="1.10.20.140">
    <property type="match status" value="1"/>
</dbReference>
<dbReference type="SUPFAM" id="SSF52540">
    <property type="entry name" value="P-loop containing nucleoside triphosphate hydrolases"/>
    <property type="match status" value="1"/>
</dbReference>
<proteinExistence type="inferred from homology"/>
<dbReference type="OrthoDB" id="9776390at2"/>
<comment type="subunit">
    <text evidence="10">Monomer.</text>
</comment>
<comment type="similarity">
    <text evidence="3 10 13">Belongs to the IPP transferase family.</text>
</comment>
<protein>
    <recommendedName>
        <fullName evidence="10">tRNA dimethylallyltransferase</fullName>
        <ecNumber evidence="10">2.5.1.75</ecNumber>
    </recommendedName>
    <alternativeName>
        <fullName evidence="10">Dimethylallyl diphosphate:tRNA dimethylallyltransferase</fullName>
        <shortName evidence="10">DMAPP:tRNA dimethylallyltransferase</shortName>
        <shortName evidence="10">DMATase</shortName>
    </alternativeName>
    <alternativeName>
        <fullName evidence="10">Isopentenyl-diphosphate:tRNA isopentenyltransferase</fullName>
        <shortName evidence="10">IPP transferase</shortName>
        <shortName evidence="10">IPPT</shortName>
        <shortName evidence="10">IPTase</shortName>
    </alternativeName>
</protein>
<feature type="site" description="Interaction with substrate tRNA" evidence="10">
    <location>
        <position position="111"/>
    </location>
</feature>
<dbReference type="GO" id="GO:0005524">
    <property type="term" value="F:ATP binding"/>
    <property type="evidence" value="ECO:0007669"/>
    <property type="project" value="UniProtKB-UniRule"/>
</dbReference>
<dbReference type="RefSeq" id="WP_104737298.1">
    <property type="nucleotide sequence ID" value="NZ_BMHR01000001.1"/>
</dbReference>
<dbReference type="Proteomes" id="UP000243451">
    <property type="component" value="Unassembled WGS sequence"/>
</dbReference>
<comment type="caution">
    <text evidence="10">Lacks conserved residue(s) required for the propagation of feature annotation.</text>
</comment>
<evidence type="ECO:0000313" key="15">
    <source>
        <dbReference type="Proteomes" id="UP000243451"/>
    </source>
</evidence>
<dbReference type="GO" id="GO:0006400">
    <property type="term" value="P:tRNA modification"/>
    <property type="evidence" value="ECO:0007669"/>
    <property type="project" value="TreeGrafter"/>
</dbReference>
<evidence type="ECO:0000256" key="8">
    <source>
        <dbReference type="ARBA" id="ARBA00022842"/>
    </source>
</evidence>
<keyword evidence="6 10" id="KW-0547">Nucleotide-binding</keyword>
<evidence type="ECO:0000256" key="13">
    <source>
        <dbReference type="RuleBase" id="RU003785"/>
    </source>
</evidence>
<dbReference type="HAMAP" id="MF_00185">
    <property type="entry name" value="IPP_trans"/>
    <property type="match status" value="1"/>
</dbReference>
<dbReference type="GO" id="GO:0052381">
    <property type="term" value="F:tRNA dimethylallyltransferase activity"/>
    <property type="evidence" value="ECO:0007669"/>
    <property type="project" value="UniProtKB-UniRule"/>
</dbReference>
<keyword evidence="8 10" id="KW-0460">Magnesium</keyword>
<feature type="region of interest" description="Interaction with substrate tRNA" evidence="10">
    <location>
        <begin position="45"/>
        <end position="48"/>
    </location>
</feature>
<feature type="site" description="Interaction with substrate tRNA" evidence="10">
    <location>
        <position position="133"/>
    </location>
</feature>
<sequence length="330" mass="36784">MARLAGPATPERPPLICLMGPTASGKTDLAMHLFDRFPCELVSVDSVLVYRGMNIGAAKPDAETLARYPHHLIDILDPAEPYSAARFRDDALALIRDITARGKVPVLVGGTMLYFKALMGGLAVMPSADPAVRARIEALAQEQGWEAVHKAMAAADPEAGARIHPNDPQRIQRAYEVFLSSGITLSEWHRRQHAEKASGQAPESGVLPYTVRYLAVAPQERSVLHQRIAERFSLMLQQGLISEVEALHARGDLDVSMPSIRAVGYRQVWDYLDGRLDYEQMRERGIIATRQLAKRQFTWLRGWHAPIEWLDSLDPKRFERALKVLEAVAI</sequence>
<evidence type="ECO:0000256" key="6">
    <source>
        <dbReference type="ARBA" id="ARBA00022741"/>
    </source>
</evidence>
<keyword evidence="4 10" id="KW-0808">Transferase</keyword>
<name>A0A2P4EXV8_9GAMM</name>
<accession>A0A2P4EXV8</accession>
<keyword evidence="15" id="KW-1185">Reference proteome</keyword>
<gene>
    <name evidence="10" type="primary">miaA</name>
    <name evidence="14" type="ORF">C1949_04620</name>
</gene>
<evidence type="ECO:0000256" key="10">
    <source>
        <dbReference type="HAMAP-Rule" id="MF_00185"/>
    </source>
</evidence>
<comment type="catalytic activity">
    <reaction evidence="9 10 11">
        <text>adenosine(37) in tRNA + dimethylallyl diphosphate = N(6)-dimethylallyladenosine(37) in tRNA + diphosphate</text>
        <dbReference type="Rhea" id="RHEA:26482"/>
        <dbReference type="Rhea" id="RHEA-COMP:10162"/>
        <dbReference type="Rhea" id="RHEA-COMP:10375"/>
        <dbReference type="ChEBI" id="CHEBI:33019"/>
        <dbReference type="ChEBI" id="CHEBI:57623"/>
        <dbReference type="ChEBI" id="CHEBI:74411"/>
        <dbReference type="ChEBI" id="CHEBI:74415"/>
        <dbReference type="EC" id="2.5.1.75"/>
    </reaction>
</comment>
<evidence type="ECO:0000256" key="1">
    <source>
        <dbReference type="ARBA" id="ARBA00001946"/>
    </source>
</evidence>
<organism evidence="14 15">
    <name type="scientific">Halopseudomonas oceani</name>
    <dbReference type="NCBI Taxonomy" id="1708783"/>
    <lineage>
        <taxon>Bacteria</taxon>
        <taxon>Pseudomonadati</taxon>
        <taxon>Pseudomonadota</taxon>
        <taxon>Gammaproteobacteria</taxon>
        <taxon>Pseudomonadales</taxon>
        <taxon>Pseudomonadaceae</taxon>
        <taxon>Halopseudomonas</taxon>
    </lineage>
</organism>
<dbReference type="NCBIfam" id="TIGR00174">
    <property type="entry name" value="miaA"/>
    <property type="match status" value="1"/>
</dbReference>
<evidence type="ECO:0000256" key="7">
    <source>
        <dbReference type="ARBA" id="ARBA00022840"/>
    </source>
</evidence>
<dbReference type="InterPro" id="IPR039657">
    <property type="entry name" value="Dimethylallyltransferase"/>
</dbReference>
<evidence type="ECO:0000256" key="9">
    <source>
        <dbReference type="ARBA" id="ARBA00049563"/>
    </source>
</evidence>
<feature type="binding site" evidence="10">
    <location>
        <begin position="20"/>
        <end position="27"/>
    </location>
    <ligand>
        <name>ATP</name>
        <dbReference type="ChEBI" id="CHEBI:30616"/>
    </ligand>
</feature>
<keyword evidence="7 10" id="KW-0067">ATP-binding</keyword>
<comment type="caution">
    <text evidence="14">The sequence shown here is derived from an EMBL/GenBank/DDBJ whole genome shotgun (WGS) entry which is preliminary data.</text>
</comment>
<comment type="cofactor">
    <cofactor evidence="1 10">
        <name>Mg(2+)</name>
        <dbReference type="ChEBI" id="CHEBI:18420"/>
    </cofactor>
</comment>
<reference evidence="14 15" key="1">
    <citation type="submission" date="2018-01" db="EMBL/GenBank/DDBJ databases">
        <title>Draft genome of the type strain Pseudomonas oceani DSM 100277 isolated from the deep water in Okinawa trough, northwestern Pacific Ocean.</title>
        <authorList>
            <person name="Gomila M."/>
            <person name="Mulet M."/>
            <person name="Garcia-Valdes E."/>
            <person name="Lalucat J."/>
        </authorList>
    </citation>
    <scope>NUCLEOTIDE SEQUENCE [LARGE SCALE GENOMIC DNA]</scope>
    <source>
        <strain evidence="14 15">DSM 100277</strain>
    </source>
</reference>
<dbReference type="PANTHER" id="PTHR11088">
    <property type="entry name" value="TRNA DIMETHYLALLYLTRANSFERASE"/>
    <property type="match status" value="1"/>
</dbReference>
<evidence type="ECO:0000256" key="5">
    <source>
        <dbReference type="ARBA" id="ARBA00022694"/>
    </source>
</evidence>
<dbReference type="InterPro" id="IPR018022">
    <property type="entry name" value="IPT"/>
</dbReference>
<dbReference type="PANTHER" id="PTHR11088:SF60">
    <property type="entry name" value="TRNA DIMETHYLALLYLTRANSFERASE"/>
    <property type="match status" value="1"/>
</dbReference>
<keyword evidence="5 10" id="KW-0819">tRNA processing</keyword>
<dbReference type="EC" id="2.5.1.75" evidence="10"/>
<dbReference type="EMBL" id="PPSK01000003">
    <property type="protein sequence ID" value="POB05059.1"/>
    <property type="molecule type" value="Genomic_DNA"/>
</dbReference>
<evidence type="ECO:0000256" key="12">
    <source>
        <dbReference type="RuleBase" id="RU003784"/>
    </source>
</evidence>
<evidence type="ECO:0000256" key="11">
    <source>
        <dbReference type="RuleBase" id="RU003783"/>
    </source>
</evidence>
<dbReference type="InterPro" id="IPR027417">
    <property type="entry name" value="P-loop_NTPase"/>
</dbReference>
<comment type="function">
    <text evidence="2 10 12">Catalyzes the transfer of a dimethylallyl group onto the adenine at position 37 in tRNAs that read codons beginning with uridine, leading to the formation of N6-(dimethylallyl)adenosine (i(6)A).</text>
</comment>
<dbReference type="FunFam" id="1.10.20.140:FF:000001">
    <property type="entry name" value="tRNA dimethylallyltransferase"/>
    <property type="match status" value="1"/>
</dbReference>
<evidence type="ECO:0000256" key="2">
    <source>
        <dbReference type="ARBA" id="ARBA00003213"/>
    </source>
</evidence>
<evidence type="ECO:0000313" key="14">
    <source>
        <dbReference type="EMBL" id="POB05059.1"/>
    </source>
</evidence>
<feature type="region of interest" description="Interaction with substrate tRNA" evidence="10">
    <location>
        <begin position="169"/>
        <end position="173"/>
    </location>
</feature>
<feature type="binding site" evidence="10">
    <location>
        <begin position="22"/>
        <end position="27"/>
    </location>
    <ligand>
        <name>substrate</name>
    </ligand>
</feature>
<evidence type="ECO:0000256" key="4">
    <source>
        <dbReference type="ARBA" id="ARBA00022679"/>
    </source>
</evidence>
<dbReference type="Pfam" id="PF01715">
    <property type="entry name" value="IPPT"/>
    <property type="match status" value="1"/>
</dbReference>
<evidence type="ECO:0000256" key="3">
    <source>
        <dbReference type="ARBA" id="ARBA00005842"/>
    </source>
</evidence>
<dbReference type="AlphaFoldDB" id="A0A2P4EXV8"/>
<dbReference type="Gene3D" id="3.40.50.300">
    <property type="entry name" value="P-loop containing nucleotide triphosphate hydrolases"/>
    <property type="match status" value="1"/>
</dbReference>